<feature type="region of interest" description="Disordered" evidence="3">
    <location>
        <begin position="180"/>
        <end position="201"/>
    </location>
</feature>
<reference evidence="5 6" key="1">
    <citation type="submission" date="2022-11" db="EMBL/GenBank/DDBJ databases">
        <title>Spartinivicinus poritis sp. nov., isolated from scleractinian coral Porites lutea.</title>
        <authorList>
            <person name="Zhang G."/>
            <person name="Cai L."/>
            <person name="Wei Q."/>
        </authorList>
    </citation>
    <scope>NUCLEOTIDE SEQUENCE [LARGE SCALE GENOMIC DNA]</scope>
    <source>
        <strain evidence="5 6">A2-2</strain>
    </source>
</reference>
<keyword evidence="6" id="KW-1185">Reference proteome</keyword>
<protein>
    <submittedName>
        <fullName evidence="5">Alkaline phosphatase</fullName>
    </submittedName>
</protein>
<dbReference type="Pfam" id="PF00245">
    <property type="entry name" value="Alk_phosphatase"/>
    <property type="match status" value="1"/>
</dbReference>
<dbReference type="Proteomes" id="UP001528823">
    <property type="component" value="Unassembled WGS sequence"/>
</dbReference>
<evidence type="ECO:0000256" key="4">
    <source>
        <dbReference type="SAM" id="SignalP"/>
    </source>
</evidence>
<dbReference type="EMBL" id="JAPMOU010000011">
    <property type="protein sequence ID" value="MDE1462473.1"/>
    <property type="molecule type" value="Genomic_DNA"/>
</dbReference>
<dbReference type="InterPro" id="IPR017850">
    <property type="entry name" value="Alkaline_phosphatase_core_sf"/>
</dbReference>
<comment type="caution">
    <text evidence="5">The sequence shown here is derived from an EMBL/GenBank/DDBJ whole genome shotgun (WGS) entry which is preliminary data.</text>
</comment>
<dbReference type="SMART" id="SM00098">
    <property type="entry name" value="alkPPc"/>
    <property type="match status" value="1"/>
</dbReference>
<evidence type="ECO:0000256" key="1">
    <source>
        <dbReference type="ARBA" id="ARBA00022553"/>
    </source>
</evidence>
<accession>A0ABT5U7X0</accession>
<name>A0ABT5U7X0_9GAMM</name>
<keyword evidence="4" id="KW-0732">Signal</keyword>
<feature type="region of interest" description="Disordered" evidence="3">
    <location>
        <begin position="231"/>
        <end position="251"/>
    </location>
</feature>
<gene>
    <name evidence="5" type="ORF">ORQ98_10870</name>
</gene>
<dbReference type="RefSeq" id="WP_274688827.1">
    <property type="nucleotide sequence ID" value="NZ_JAPMOU010000011.1"/>
</dbReference>
<comment type="similarity">
    <text evidence="2">Belongs to the alkaline phosphatase family.</text>
</comment>
<dbReference type="SUPFAM" id="SSF53649">
    <property type="entry name" value="Alkaline phosphatase-like"/>
    <property type="match status" value="1"/>
</dbReference>
<dbReference type="Gene3D" id="3.40.720.10">
    <property type="entry name" value="Alkaline Phosphatase, subunit A"/>
    <property type="match status" value="1"/>
</dbReference>
<feature type="signal peptide" evidence="4">
    <location>
        <begin position="1"/>
        <end position="26"/>
    </location>
</feature>
<dbReference type="CDD" id="cd16012">
    <property type="entry name" value="ALP"/>
    <property type="match status" value="1"/>
</dbReference>
<evidence type="ECO:0000313" key="6">
    <source>
        <dbReference type="Proteomes" id="UP001528823"/>
    </source>
</evidence>
<sequence length="520" mass="56756">MKLTVKRIICKCLLCGWCIIPSAAFAQQVIPDNWFEAGQQAVAKAIQRQPNTALARNVILFVGDGMGVSTVTAARILDGQLKGKTGEENLLAFEKLPYVSLSKTYNTNQQTADSAGTMTAMMTGVKTLAGVISVNQQAIRGDCETAKRYKVMTLLEQAEQAEMATGIVTTARITHATPAATYAHSPERGWEDDDDMPSSAKRAGCKDIARQLIEFPYGNGLEVALGGGRRSFLPDNQADPEEPNKAGEREDGRNLATEWLTKYSNAQYVWNERQFKSIKAANVDHLLGLFNRSHMAFEADRNDDKGGEPSLSEMTAKAIEILQKNENGFFLMVEGGRIDHGHHAGNAYRALHDTVEFSKAVATAMKMTDSRETLVIVTADHSHVFTMGGYPTRGNPILGKVVGNNSRGQPNKSPTLAADGLPYTTLGYYSGQGAASDQSGQRQPGRMNIIDANTKSKNYFQEALLPMSSETHGGEDVAIYASGPWAHLFHGVHEQNYIYHVMAHAAKLNDPQSTQQQQSR</sequence>
<evidence type="ECO:0000256" key="2">
    <source>
        <dbReference type="RuleBase" id="RU003946"/>
    </source>
</evidence>
<proteinExistence type="inferred from homology"/>
<dbReference type="PANTHER" id="PTHR11596">
    <property type="entry name" value="ALKALINE PHOSPHATASE"/>
    <property type="match status" value="1"/>
</dbReference>
<evidence type="ECO:0000256" key="3">
    <source>
        <dbReference type="SAM" id="MobiDB-lite"/>
    </source>
</evidence>
<evidence type="ECO:0000313" key="5">
    <source>
        <dbReference type="EMBL" id="MDE1462473.1"/>
    </source>
</evidence>
<feature type="chain" id="PRO_5047531051" evidence="4">
    <location>
        <begin position="27"/>
        <end position="520"/>
    </location>
</feature>
<feature type="compositionally biased region" description="Basic and acidic residues" evidence="3">
    <location>
        <begin position="242"/>
        <end position="251"/>
    </location>
</feature>
<dbReference type="InterPro" id="IPR001952">
    <property type="entry name" value="Alkaline_phosphatase"/>
</dbReference>
<dbReference type="PANTHER" id="PTHR11596:SF5">
    <property type="entry name" value="ALKALINE PHOSPHATASE"/>
    <property type="match status" value="1"/>
</dbReference>
<organism evidence="5 6">
    <name type="scientific">Spartinivicinus poritis</name>
    <dbReference type="NCBI Taxonomy" id="2994640"/>
    <lineage>
        <taxon>Bacteria</taxon>
        <taxon>Pseudomonadati</taxon>
        <taxon>Pseudomonadota</taxon>
        <taxon>Gammaproteobacteria</taxon>
        <taxon>Oceanospirillales</taxon>
        <taxon>Zooshikellaceae</taxon>
        <taxon>Spartinivicinus</taxon>
    </lineage>
</organism>
<keyword evidence="1" id="KW-0597">Phosphoprotein</keyword>
<dbReference type="PRINTS" id="PR00113">
    <property type="entry name" value="ALKPHPHTASE"/>
</dbReference>